<proteinExistence type="predicted"/>
<feature type="domain" description="CopC" evidence="7">
    <location>
        <begin position="76"/>
        <end position="167"/>
    </location>
</feature>
<name>A0A8J3L234_9ACTN</name>
<evidence type="ECO:0000256" key="3">
    <source>
        <dbReference type="ARBA" id="ARBA00022729"/>
    </source>
</evidence>
<dbReference type="GO" id="GO:0006825">
    <property type="term" value="P:copper ion transport"/>
    <property type="evidence" value="ECO:0007669"/>
    <property type="project" value="InterPro"/>
</dbReference>
<organism evidence="8 9">
    <name type="scientific">Catellatospora methionotrophica</name>
    <dbReference type="NCBI Taxonomy" id="121620"/>
    <lineage>
        <taxon>Bacteria</taxon>
        <taxon>Bacillati</taxon>
        <taxon>Actinomycetota</taxon>
        <taxon>Actinomycetes</taxon>
        <taxon>Micromonosporales</taxon>
        <taxon>Micromonosporaceae</taxon>
        <taxon>Catellatospora</taxon>
    </lineage>
</organism>
<comment type="subcellular location">
    <subcellularLocation>
        <location evidence="1">Cell envelope</location>
    </subcellularLocation>
</comment>
<evidence type="ECO:0000256" key="2">
    <source>
        <dbReference type="ARBA" id="ARBA00022723"/>
    </source>
</evidence>
<evidence type="ECO:0000313" key="8">
    <source>
        <dbReference type="EMBL" id="GIG13167.1"/>
    </source>
</evidence>
<dbReference type="SUPFAM" id="SSF81296">
    <property type="entry name" value="E set domains"/>
    <property type="match status" value="1"/>
</dbReference>
<dbReference type="InterPro" id="IPR007348">
    <property type="entry name" value="CopC_dom"/>
</dbReference>
<feature type="region of interest" description="Disordered" evidence="5">
    <location>
        <begin position="1"/>
        <end position="21"/>
    </location>
</feature>
<dbReference type="InterPro" id="IPR014755">
    <property type="entry name" value="Cu-Rt/internalin_Ig-like"/>
</dbReference>
<keyword evidence="9" id="KW-1185">Reference proteome</keyword>
<evidence type="ECO:0000313" key="9">
    <source>
        <dbReference type="Proteomes" id="UP000660339"/>
    </source>
</evidence>
<comment type="caution">
    <text evidence="8">The sequence shown here is derived from an EMBL/GenBank/DDBJ whole genome shotgun (WGS) entry which is preliminary data.</text>
</comment>
<keyword evidence="2" id="KW-0479">Metal-binding</keyword>
<evidence type="ECO:0000259" key="7">
    <source>
        <dbReference type="Pfam" id="PF04234"/>
    </source>
</evidence>
<dbReference type="Proteomes" id="UP000660339">
    <property type="component" value="Unassembled WGS sequence"/>
</dbReference>
<feature type="transmembrane region" description="Helical" evidence="6">
    <location>
        <begin position="53"/>
        <end position="75"/>
    </location>
</feature>
<dbReference type="GO" id="GO:0046688">
    <property type="term" value="P:response to copper ion"/>
    <property type="evidence" value="ECO:0007669"/>
    <property type="project" value="InterPro"/>
</dbReference>
<dbReference type="InterPro" id="IPR014756">
    <property type="entry name" value="Ig_E-set"/>
</dbReference>
<dbReference type="Gene3D" id="2.60.40.1220">
    <property type="match status" value="1"/>
</dbReference>
<dbReference type="GO" id="GO:0042597">
    <property type="term" value="C:periplasmic space"/>
    <property type="evidence" value="ECO:0007669"/>
    <property type="project" value="InterPro"/>
</dbReference>
<dbReference type="AlphaFoldDB" id="A0A8J3L234"/>
<evidence type="ECO:0000256" key="4">
    <source>
        <dbReference type="ARBA" id="ARBA00023008"/>
    </source>
</evidence>
<keyword evidence="6" id="KW-0472">Membrane</keyword>
<keyword evidence="3" id="KW-0732">Signal</keyword>
<evidence type="ECO:0000256" key="6">
    <source>
        <dbReference type="SAM" id="Phobius"/>
    </source>
</evidence>
<evidence type="ECO:0000256" key="1">
    <source>
        <dbReference type="ARBA" id="ARBA00004196"/>
    </source>
</evidence>
<dbReference type="InterPro" id="IPR032694">
    <property type="entry name" value="CopC/D"/>
</dbReference>
<protein>
    <recommendedName>
        <fullName evidence="7">CopC domain-containing protein</fullName>
    </recommendedName>
</protein>
<feature type="transmembrane region" description="Helical" evidence="6">
    <location>
        <begin position="209"/>
        <end position="230"/>
    </location>
</feature>
<dbReference type="GO" id="GO:0005507">
    <property type="term" value="F:copper ion binding"/>
    <property type="evidence" value="ECO:0007669"/>
    <property type="project" value="InterPro"/>
</dbReference>
<dbReference type="PANTHER" id="PTHR34820:SF4">
    <property type="entry name" value="INNER MEMBRANE PROTEIN YEBZ"/>
    <property type="match status" value="1"/>
</dbReference>
<dbReference type="PANTHER" id="PTHR34820">
    <property type="entry name" value="INNER MEMBRANE PROTEIN YEBZ"/>
    <property type="match status" value="1"/>
</dbReference>
<evidence type="ECO:0000256" key="5">
    <source>
        <dbReference type="SAM" id="MobiDB-lite"/>
    </source>
</evidence>
<keyword evidence="4" id="KW-0186">Copper</keyword>
<reference evidence="8" key="1">
    <citation type="submission" date="2021-01" db="EMBL/GenBank/DDBJ databases">
        <title>Whole genome shotgun sequence of Catellatospora methionotrophica NBRC 14553.</title>
        <authorList>
            <person name="Komaki H."/>
            <person name="Tamura T."/>
        </authorList>
    </citation>
    <scope>NUCLEOTIDE SEQUENCE</scope>
    <source>
        <strain evidence="8">NBRC 14553</strain>
    </source>
</reference>
<accession>A0A8J3L234</accession>
<gene>
    <name evidence="8" type="ORF">Cme02nite_14990</name>
</gene>
<keyword evidence="6" id="KW-1133">Transmembrane helix</keyword>
<dbReference type="GO" id="GO:0030313">
    <property type="term" value="C:cell envelope"/>
    <property type="evidence" value="ECO:0007669"/>
    <property type="project" value="UniProtKB-SubCell"/>
</dbReference>
<sequence>MLSGSGAVPRDSPGTEQAGNVDQLRIAVDHNEAEAIVADSRQRTGQHRAARRGAAALAVLMGLGALLLGATPAWAHNALVEASPKKDAKLSEAPAAVKLTFLATLKSDGTKLTVTGPDAAVASGPVTVSGKAVSAPFTGAAGGVYTVAYEVLSKDGHVVKGSYKFTLTVAESAAPSPSPVTESAQASPSASLAAASTAPVADTESGDPWWPWVGGATVAGLLVGGVVNLVKKRREKV</sequence>
<dbReference type="EMBL" id="BONJ01000005">
    <property type="protein sequence ID" value="GIG13167.1"/>
    <property type="molecule type" value="Genomic_DNA"/>
</dbReference>
<keyword evidence="6" id="KW-0812">Transmembrane</keyword>
<dbReference type="Pfam" id="PF04234">
    <property type="entry name" value="CopC"/>
    <property type="match status" value="1"/>
</dbReference>
<dbReference type="GO" id="GO:0005886">
    <property type="term" value="C:plasma membrane"/>
    <property type="evidence" value="ECO:0007669"/>
    <property type="project" value="TreeGrafter"/>
</dbReference>